<keyword evidence="2" id="KW-1185">Reference proteome</keyword>
<dbReference type="RefSeq" id="WP_139076851.1">
    <property type="nucleotide sequence ID" value="NZ_VDFU01000012.1"/>
</dbReference>
<accession>A0A5C4MTT3</accession>
<dbReference type="EMBL" id="VDFU01000012">
    <property type="protein sequence ID" value="TNC49304.1"/>
    <property type="molecule type" value="Genomic_DNA"/>
</dbReference>
<dbReference type="Proteomes" id="UP000305887">
    <property type="component" value="Unassembled WGS sequence"/>
</dbReference>
<dbReference type="AlphaFoldDB" id="A0A5C4MTT3"/>
<reference evidence="1 2" key="1">
    <citation type="submission" date="2019-06" db="EMBL/GenBank/DDBJ databases">
        <title>YIM 131921 draft genome.</title>
        <authorList>
            <person name="Jiang L."/>
        </authorList>
    </citation>
    <scope>NUCLEOTIDE SEQUENCE [LARGE SCALE GENOMIC DNA]</scope>
    <source>
        <strain evidence="1 2">YIM 131921</strain>
    </source>
</reference>
<evidence type="ECO:0000313" key="1">
    <source>
        <dbReference type="EMBL" id="TNC49304.1"/>
    </source>
</evidence>
<gene>
    <name evidence="1" type="ORF">FHG66_11220</name>
</gene>
<comment type="caution">
    <text evidence="1">The sequence shown here is derived from an EMBL/GenBank/DDBJ whole genome shotgun (WGS) entry which is preliminary data.</text>
</comment>
<protein>
    <submittedName>
        <fullName evidence="1">Uncharacterized protein</fullName>
    </submittedName>
</protein>
<proteinExistence type="predicted"/>
<evidence type="ECO:0000313" key="2">
    <source>
        <dbReference type="Proteomes" id="UP000305887"/>
    </source>
</evidence>
<organism evidence="1 2">
    <name type="scientific">Rubellimicrobium rubrum</name>
    <dbReference type="NCBI Taxonomy" id="2585369"/>
    <lineage>
        <taxon>Bacteria</taxon>
        <taxon>Pseudomonadati</taxon>
        <taxon>Pseudomonadota</taxon>
        <taxon>Alphaproteobacteria</taxon>
        <taxon>Rhodobacterales</taxon>
        <taxon>Roseobacteraceae</taxon>
        <taxon>Rubellimicrobium</taxon>
    </lineage>
</organism>
<name>A0A5C4MTT3_9RHOB</name>
<sequence length="135" mass="14905">MRALSPYTKAAHLAVAHMVANTLTLADDKGLRAFWGLCLVLRKKLSSSERQGLAWAALMACNDDEAQSIAEAVLTPELGIGWPLPPFDGVLEEAVFWADFASQEELRAYAFSCLDRLSAEERRAIWRALDRQVAA</sequence>
<dbReference type="OrthoDB" id="7874140at2"/>